<dbReference type="AlphaFoldDB" id="A0A2S9WW58"/>
<keyword evidence="3" id="KW-1185">Reference proteome</keyword>
<organism evidence="2 3">
    <name type="scientific">Nonlabens agnitus</name>
    <dbReference type="NCBI Taxonomy" id="870484"/>
    <lineage>
        <taxon>Bacteria</taxon>
        <taxon>Pseudomonadati</taxon>
        <taxon>Bacteroidota</taxon>
        <taxon>Flavobacteriia</taxon>
        <taxon>Flavobacteriales</taxon>
        <taxon>Flavobacteriaceae</taxon>
        <taxon>Nonlabens</taxon>
    </lineage>
</organism>
<feature type="signal peptide" evidence="1">
    <location>
        <begin position="1"/>
        <end position="17"/>
    </location>
</feature>
<comment type="caution">
    <text evidence="2">The sequence shown here is derived from an EMBL/GenBank/DDBJ whole genome shotgun (WGS) entry which is preliminary data.</text>
</comment>
<evidence type="ECO:0000313" key="3">
    <source>
        <dbReference type="Proteomes" id="UP000239532"/>
    </source>
</evidence>
<sequence>MKKALLLLIIFSNLSMGQMEFLTNMPDELTNIPPGTIRINDSLFIDKSPVTHSMYLEMIETIKKGWNYDLILKRDSLSMEEIIDIPMDTLKSEVFLNLVYPEDWFYQDLQKQDYSKYYYRDVEYSRNPVTMATQQQARLFCSWRTNMLYLLQKNDSRYSELPYSKFNYFLSTSEVLKVAKEQFTESKKLKIIDKGPLDVEGLKLRKYYDRGKFILFSDRKFLELTQSSSESETGIFRCMCAVK</sequence>
<evidence type="ECO:0000313" key="2">
    <source>
        <dbReference type="EMBL" id="PRP67606.1"/>
    </source>
</evidence>
<evidence type="ECO:0000256" key="1">
    <source>
        <dbReference type="SAM" id="SignalP"/>
    </source>
</evidence>
<dbReference type="OrthoDB" id="979507at2"/>
<dbReference type="InterPro" id="IPR042095">
    <property type="entry name" value="SUMF_sf"/>
</dbReference>
<dbReference type="RefSeq" id="WP_105983322.1">
    <property type="nucleotide sequence ID" value="NZ_MQUC01000003.1"/>
</dbReference>
<feature type="chain" id="PRO_5015665213" description="Sulfatase-modifying factor enzyme domain-containing protein" evidence="1">
    <location>
        <begin position="18"/>
        <end position="243"/>
    </location>
</feature>
<accession>A0A2S9WW58</accession>
<keyword evidence="1" id="KW-0732">Signal</keyword>
<name>A0A2S9WW58_9FLAO</name>
<dbReference type="EMBL" id="MQUC01000003">
    <property type="protein sequence ID" value="PRP67606.1"/>
    <property type="molecule type" value="Genomic_DNA"/>
</dbReference>
<protein>
    <recommendedName>
        <fullName evidence="4">Sulfatase-modifying factor enzyme domain-containing protein</fullName>
    </recommendedName>
</protein>
<dbReference type="Gene3D" id="3.90.1580.10">
    <property type="entry name" value="paralog of FGE (formylglycine-generating enzyme)"/>
    <property type="match status" value="1"/>
</dbReference>
<proteinExistence type="predicted"/>
<evidence type="ECO:0008006" key="4">
    <source>
        <dbReference type="Google" id="ProtNLM"/>
    </source>
</evidence>
<gene>
    <name evidence="2" type="ORF">BST86_11130</name>
</gene>
<reference evidence="2 3" key="1">
    <citation type="submission" date="2016-11" db="EMBL/GenBank/DDBJ databases">
        <title>Trade-off between light-utilization and light-protection in marine flavobacteria.</title>
        <authorList>
            <person name="Kumagai Y."/>
        </authorList>
    </citation>
    <scope>NUCLEOTIDE SEQUENCE [LARGE SCALE GENOMIC DNA]</scope>
    <source>
        <strain evidence="2 3">JCM 17109</strain>
    </source>
</reference>
<dbReference type="Proteomes" id="UP000239532">
    <property type="component" value="Unassembled WGS sequence"/>
</dbReference>